<dbReference type="Proteomes" id="UP000266622">
    <property type="component" value="Unassembled WGS sequence"/>
</dbReference>
<protein>
    <recommendedName>
        <fullName evidence="1">Glycosyltransferase 2-like domain-containing protein</fullName>
    </recommendedName>
</protein>
<organism evidence="2 3">
    <name type="scientific">Candidatus Nanoclepta minutus</name>
    <dbReference type="NCBI Taxonomy" id="1940235"/>
    <lineage>
        <taxon>Archaea</taxon>
        <taxon>Nanobdellota</taxon>
        <taxon>Candidatus Nanoclepta</taxon>
    </lineage>
</organism>
<dbReference type="AlphaFoldDB" id="A0A397WMC2"/>
<dbReference type="SUPFAM" id="SSF53448">
    <property type="entry name" value="Nucleotide-diphospho-sugar transferases"/>
    <property type="match status" value="1"/>
</dbReference>
<dbReference type="Pfam" id="PF00535">
    <property type="entry name" value="Glycos_transf_2"/>
    <property type="match status" value="1"/>
</dbReference>
<proteinExistence type="predicted"/>
<gene>
    <name evidence="2" type="ORF">BXU00_02820</name>
</gene>
<evidence type="ECO:0000259" key="1">
    <source>
        <dbReference type="Pfam" id="PF00535"/>
    </source>
</evidence>
<dbReference type="Gene3D" id="3.90.550.10">
    <property type="entry name" value="Spore Coat Polysaccharide Biosynthesis Protein SpsA, Chain A"/>
    <property type="match status" value="1"/>
</dbReference>
<accession>A0A397WMC2</accession>
<sequence>MKLGIYGTIYNNADTVKTTIKTLVNSIEDLFDEIIFVITDNYSDDGTYEKLLELKKEYENSKIKIEIIREKSTRGKGRQIAMEYLINNYDIDFVTYTDFDITYYPFQRDIFKAIIDNIKDYEIWGGVAGLATYKTYKRILERGIEWPDTNFYEDNTFFYLISTKAKILIKDLCTIGHSNAIVYNINREKRYAKTTLRWIKRYLKTQLDILRSSLTIWRDIINMKNIAFGRKIFNLAKGINAHYLLENMRIYILPEEVGLPENTFYRFSTYAPRMLLAKIIDDKKAKFIKTRGFHFFRDLKFAKKFIEDHEKAIYRNFDFDINKVEIYKISEIFEKVPYLIHY</sequence>
<evidence type="ECO:0000313" key="3">
    <source>
        <dbReference type="Proteomes" id="UP000266622"/>
    </source>
</evidence>
<name>A0A397WMC2_9ARCH</name>
<dbReference type="InterPro" id="IPR029044">
    <property type="entry name" value="Nucleotide-diphossugar_trans"/>
</dbReference>
<reference evidence="2 3" key="1">
    <citation type="journal article" date="2018" name="Syst. Appl. Microbiol.">
        <title>A new symbiotic nanoarchaeote (Candidatus Nanoclepta minutus) and its host (Zestosphaera tikiterensis gen. nov., sp. nov.) from a New Zealand hot spring.</title>
        <authorList>
            <person name="St John E."/>
            <person name="Liu Y."/>
            <person name="Podar M."/>
            <person name="Stott M.B."/>
            <person name="Meneghin J."/>
            <person name="Chen Z."/>
            <person name="Lagutin K."/>
            <person name="Mitchell K."/>
            <person name="Reysenbach A.L."/>
        </authorList>
    </citation>
    <scope>NUCLEOTIDE SEQUENCE [LARGE SCALE GENOMIC DNA]</scope>
    <source>
        <strain evidence="2">NZ3</strain>
    </source>
</reference>
<evidence type="ECO:0000313" key="2">
    <source>
        <dbReference type="EMBL" id="RIB35234.1"/>
    </source>
</evidence>
<feature type="domain" description="Glycosyltransferase 2-like" evidence="1">
    <location>
        <begin position="9"/>
        <end position="116"/>
    </location>
</feature>
<dbReference type="EMBL" id="MWMI01000004">
    <property type="protein sequence ID" value="RIB35234.1"/>
    <property type="molecule type" value="Genomic_DNA"/>
</dbReference>
<dbReference type="InterPro" id="IPR001173">
    <property type="entry name" value="Glyco_trans_2-like"/>
</dbReference>
<comment type="caution">
    <text evidence="2">The sequence shown here is derived from an EMBL/GenBank/DDBJ whole genome shotgun (WGS) entry which is preliminary data.</text>
</comment>